<evidence type="ECO:0000313" key="5">
    <source>
        <dbReference type="RefSeq" id="XP_016769935.1"/>
    </source>
</evidence>
<dbReference type="InterPro" id="IPR006578">
    <property type="entry name" value="MADF-dom"/>
</dbReference>
<reference evidence="5" key="2">
    <citation type="submission" date="2025-04" db="UniProtKB">
        <authorList>
            <consortium name="RefSeq"/>
        </authorList>
    </citation>
    <scope>IDENTIFICATION</scope>
    <source>
        <strain evidence="5">DH4</strain>
        <tissue evidence="5">Whole body</tissue>
    </source>
</reference>
<dbReference type="OrthoDB" id="7700865at2759"/>
<dbReference type="SMART" id="SM00595">
    <property type="entry name" value="MADF"/>
    <property type="match status" value="1"/>
</dbReference>
<dbReference type="OMA" id="PCLWDIR"/>
<keyword evidence="4" id="KW-1185">Reference proteome</keyword>
<name>A0A7M7IT69_APIME</name>
<dbReference type="RefSeq" id="XP_016769935.1">
    <property type="nucleotide sequence ID" value="XM_016914446.2"/>
</dbReference>
<evidence type="ECO:0000256" key="1">
    <source>
        <dbReference type="SAM" id="MobiDB-lite"/>
    </source>
</evidence>
<accession>A0A8U0Z5B8</accession>
<dbReference type="PANTHER" id="PTHR21505:SF8">
    <property type="entry name" value="DPT-YFP REPRESSOR BY OVEREXPRESSION, ISOFORM D-RELATED"/>
    <property type="match status" value="1"/>
</dbReference>
<accession>A0A8B7KMG2</accession>
<dbReference type="AlphaFoldDB" id="A0A7M7IT69"/>
<gene>
    <name evidence="5" type="primary">LOC100578448</name>
    <name evidence="3" type="synonym">100578448</name>
</gene>
<evidence type="ECO:0000259" key="2">
    <source>
        <dbReference type="PROSITE" id="PS51029"/>
    </source>
</evidence>
<dbReference type="Proteomes" id="UP000005203">
    <property type="component" value="Linkage group LG10"/>
</dbReference>
<protein>
    <submittedName>
        <fullName evidence="5">Uncharacterized protein LOC100578448 isoform X1</fullName>
    </submittedName>
</protein>
<sequence>MCSIGDRKFWEEFIALYKSFPCLWDIRSKSYMDRNLRNHAMDVLIDKCKEINSMSNKDFVNKKIHNLRCSFRRELNKVKRAKASGKNVYVPSLWYFDNLSFITNCDDAKKGENFNDADADLEIDRDDNVRQDDIDIRGNNLSPCSEVSSRPSSSLSSTSSVTKKVLKRKRKNHQLATEMTNTSLNDKTSNSRVQEDWLDITGKKIAYDLRELNERQRIIAEKLISDVIFYAKLDKLNENYSITDAQQTFFNVRLKNERENNNSLS</sequence>
<organism evidence="4 5">
    <name type="scientific">Apis mellifera</name>
    <name type="common">Honeybee</name>
    <dbReference type="NCBI Taxonomy" id="7460"/>
    <lineage>
        <taxon>Eukaryota</taxon>
        <taxon>Metazoa</taxon>
        <taxon>Ecdysozoa</taxon>
        <taxon>Arthropoda</taxon>
        <taxon>Hexapoda</taxon>
        <taxon>Insecta</taxon>
        <taxon>Pterygota</taxon>
        <taxon>Neoptera</taxon>
        <taxon>Endopterygota</taxon>
        <taxon>Hymenoptera</taxon>
        <taxon>Apocrita</taxon>
        <taxon>Aculeata</taxon>
        <taxon>Apoidea</taxon>
        <taxon>Anthophila</taxon>
        <taxon>Apidae</taxon>
        <taxon>Apis</taxon>
    </lineage>
</organism>
<accession>A0A7M7IT69</accession>
<reference evidence="3" key="1">
    <citation type="submission" date="2021-01" db="UniProtKB">
        <authorList>
            <consortium name="EnsemblMetazoa"/>
        </authorList>
    </citation>
    <scope>IDENTIFICATION</scope>
    <source>
        <strain evidence="3">DH4</strain>
    </source>
</reference>
<dbReference type="PROSITE" id="PS51029">
    <property type="entry name" value="MADF"/>
    <property type="match status" value="1"/>
</dbReference>
<proteinExistence type="predicted"/>
<feature type="region of interest" description="Disordered" evidence="1">
    <location>
        <begin position="134"/>
        <end position="171"/>
    </location>
</feature>
<dbReference type="EnsemblMetazoa" id="XM_016914446">
    <property type="protein sequence ID" value="XP_016769935"/>
    <property type="gene ID" value="LOC100578448"/>
</dbReference>
<dbReference type="Pfam" id="PF10545">
    <property type="entry name" value="MADF_DNA_bdg"/>
    <property type="match status" value="1"/>
</dbReference>
<feature type="domain" description="MADF" evidence="2">
    <location>
        <begin position="12"/>
        <end position="107"/>
    </location>
</feature>
<dbReference type="GeneID" id="100578448"/>
<feature type="compositionally biased region" description="Low complexity" evidence="1">
    <location>
        <begin position="141"/>
        <end position="163"/>
    </location>
</feature>
<dbReference type="PANTHER" id="PTHR21505">
    <property type="entry name" value="MADF DOMAIN-CONTAINING PROTEIN-RELATED"/>
    <property type="match status" value="1"/>
</dbReference>
<evidence type="ECO:0000313" key="4">
    <source>
        <dbReference type="Proteomes" id="UP000005203"/>
    </source>
</evidence>
<evidence type="ECO:0000313" key="3">
    <source>
        <dbReference type="EnsemblMetazoa" id="XP_016769935"/>
    </source>
</evidence>